<evidence type="ECO:0000256" key="3">
    <source>
        <dbReference type="ARBA" id="ARBA00023004"/>
    </source>
</evidence>
<dbReference type="SUPFAM" id="SSF51197">
    <property type="entry name" value="Clavaminate synthase-like"/>
    <property type="match status" value="1"/>
</dbReference>
<dbReference type="Pfam" id="PF14226">
    <property type="entry name" value="DIOX_N"/>
    <property type="match status" value="1"/>
</dbReference>
<reference evidence="6" key="1">
    <citation type="submission" date="2021-08" db="EMBL/GenBank/DDBJ databases">
        <title>WGS assembly of Ceratopteris richardii.</title>
        <authorList>
            <person name="Marchant D.B."/>
            <person name="Chen G."/>
            <person name="Jenkins J."/>
            <person name="Shu S."/>
            <person name="Leebens-Mack J."/>
            <person name="Grimwood J."/>
            <person name="Schmutz J."/>
            <person name="Soltis P."/>
            <person name="Soltis D."/>
            <person name="Chen Z.-H."/>
        </authorList>
    </citation>
    <scope>NUCLEOTIDE SEQUENCE</scope>
    <source>
        <strain evidence="6">Whitten #5841</strain>
        <tissue evidence="6">Leaf</tissue>
    </source>
</reference>
<keyword evidence="3 4" id="KW-0408">Iron</keyword>
<gene>
    <name evidence="6" type="ORF">KP509_25G009600</name>
</gene>
<dbReference type="EMBL" id="CM035430">
    <property type="protein sequence ID" value="KAH7297735.1"/>
    <property type="molecule type" value="Genomic_DNA"/>
</dbReference>
<dbReference type="GO" id="GO:0046872">
    <property type="term" value="F:metal ion binding"/>
    <property type="evidence" value="ECO:0007669"/>
    <property type="project" value="UniProtKB-KW"/>
</dbReference>
<evidence type="ECO:0000256" key="2">
    <source>
        <dbReference type="ARBA" id="ARBA00022723"/>
    </source>
</evidence>
<dbReference type="InterPro" id="IPR044861">
    <property type="entry name" value="IPNS-like_FE2OG_OXY"/>
</dbReference>
<organism evidence="6 7">
    <name type="scientific">Ceratopteris richardii</name>
    <name type="common">Triangle waterfern</name>
    <dbReference type="NCBI Taxonomy" id="49495"/>
    <lineage>
        <taxon>Eukaryota</taxon>
        <taxon>Viridiplantae</taxon>
        <taxon>Streptophyta</taxon>
        <taxon>Embryophyta</taxon>
        <taxon>Tracheophyta</taxon>
        <taxon>Polypodiopsida</taxon>
        <taxon>Polypodiidae</taxon>
        <taxon>Polypodiales</taxon>
        <taxon>Pteridineae</taxon>
        <taxon>Pteridaceae</taxon>
        <taxon>Parkerioideae</taxon>
        <taxon>Ceratopteris</taxon>
    </lineage>
</organism>
<dbReference type="Pfam" id="PF03171">
    <property type="entry name" value="2OG-FeII_Oxy"/>
    <property type="match status" value="1"/>
</dbReference>
<dbReference type="PROSITE" id="PS51471">
    <property type="entry name" value="FE2OG_OXY"/>
    <property type="match status" value="1"/>
</dbReference>
<dbReference type="InterPro" id="IPR026992">
    <property type="entry name" value="DIOX_N"/>
</dbReference>
<dbReference type="GO" id="GO:0016491">
    <property type="term" value="F:oxidoreductase activity"/>
    <property type="evidence" value="ECO:0007669"/>
    <property type="project" value="UniProtKB-KW"/>
</dbReference>
<evidence type="ECO:0000256" key="4">
    <source>
        <dbReference type="RuleBase" id="RU003682"/>
    </source>
</evidence>
<dbReference type="AlphaFoldDB" id="A0A8T2RQ87"/>
<feature type="domain" description="Fe2OG dioxygenase" evidence="5">
    <location>
        <begin position="195"/>
        <end position="301"/>
    </location>
</feature>
<sequence length="339" mass="37141">MSIEGETCTENNGSTAHCACSATHGTELLSNFVLPPQMRPLTVRPIHIPLVDLALLENADTRPQVLDQIHKACCEWGFFQVVHHGVSLDVLSDLRTSLNEFFSLPLSAKSEKGLLIGDSGQGYGTGFVDPKSGATEWKDYLLFHTYPTSNRDYSKWPSTLRNDIELVSGELLALSQKLLAIISESLGLPSSSIENAMGMLHQKILAAHYPPCPQPEVAMGSCEHTDIGIITCVWQASEDVVSLQVLKDEQWHSVEPNPSAIVVNIGDQIQIFSNGKYRSGPHRVVLNASKPRLSVVAFHNPSASTLVSPSKSLVDEQHPPKYNPTLFKDYANIHRISAV</sequence>
<accession>A0A8T2RQ87</accession>
<evidence type="ECO:0000259" key="5">
    <source>
        <dbReference type="PROSITE" id="PS51471"/>
    </source>
</evidence>
<evidence type="ECO:0000256" key="1">
    <source>
        <dbReference type="ARBA" id="ARBA00008056"/>
    </source>
</evidence>
<dbReference type="OMA" id="YANIHRI"/>
<proteinExistence type="inferred from homology"/>
<protein>
    <recommendedName>
        <fullName evidence="5">Fe2OG dioxygenase domain-containing protein</fullName>
    </recommendedName>
</protein>
<comment type="similarity">
    <text evidence="1 4">Belongs to the iron/ascorbate-dependent oxidoreductase family.</text>
</comment>
<comment type="caution">
    <text evidence="6">The sequence shown here is derived from an EMBL/GenBank/DDBJ whole genome shotgun (WGS) entry which is preliminary data.</text>
</comment>
<dbReference type="InterPro" id="IPR027443">
    <property type="entry name" value="IPNS-like_sf"/>
</dbReference>
<keyword evidence="7" id="KW-1185">Reference proteome</keyword>
<evidence type="ECO:0000313" key="6">
    <source>
        <dbReference type="EMBL" id="KAH7297735.1"/>
    </source>
</evidence>
<keyword evidence="2 4" id="KW-0479">Metal-binding</keyword>
<name>A0A8T2RQ87_CERRI</name>
<evidence type="ECO:0000313" key="7">
    <source>
        <dbReference type="Proteomes" id="UP000825935"/>
    </source>
</evidence>
<dbReference type="OrthoDB" id="406156at2759"/>
<dbReference type="Gene3D" id="2.60.120.330">
    <property type="entry name" value="B-lactam Antibiotic, Isopenicillin N Synthase, Chain"/>
    <property type="match status" value="1"/>
</dbReference>
<dbReference type="InterPro" id="IPR005123">
    <property type="entry name" value="Oxoglu/Fe-dep_dioxygenase_dom"/>
</dbReference>
<dbReference type="PANTHER" id="PTHR47991">
    <property type="entry name" value="OXOGLUTARATE/IRON-DEPENDENT DIOXYGENASE"/>
    <property type="match status" value="1"/>
</dbReference>
<keyword evidence="4" id="KW-0560">Oxidoreductase</keyword>
<dbReference type="InterPro" id="IPR050295">
    <property type="entry name" value="Plant_2OG-oxidoreductases"/>
</dbReference>
<dbReference type="Proteomes" id="UP000825935">
    <property type="component" value="Chromosome 25"/>
</dbReference>